<dbReference type="GeneID" id="28766504"/>
<accession>A0A177CER3</accession>
<name>A0A177CER3_9PLEO</name>
<evidence type="ECO:0000256" key="1">
    <source>
        <dbReference type="SAM" id="MobiDB-lite"/>
    </source>
</evidence>
<dbReference type="AlphaFoldDB" id="A0A177CER3"/>
<proteinExistence type="predicted"/>
<organism evidence="2 3">
    <name type="scientific">Paraphaeosphaeria sporulosa</name>
    <dbReference type="NCBI Taxonomy" id="1460663"/>
    <lineage>
        <taxon>Eukaryota</taxon>
        <taxon>Fungi</taxon>
        <taxon>Dikarya</taxon>
        <taxon>Ascomycota</taxon>
        <taxon>Pezizomycotina</taxon>
        <taxon>Dothideomycetes</taxon>
        <taxon>Pleosporomycetidae</taxon>
        <taxon>Pleosporales</taxon>
        <taxon>Massarineae</taxon>
        <taxon>Didymosphaeriaceae</taxon>
        <taxon>Paraphaeosphaeria</taxon>
    </lineage>
</organism>
<feature type="region of interest" description="Disordered" evidence="1">
    <location>
        <begin position="1"/>
        <end position="84"/>
    </location>
</feature>
<evidence type="ECO:0000313" key="3">
    <source>
        <dbReference type="Proteomes" id="UP000077069"/>
    </source>
</evidence>
<sequence>MRSTSSTALPGRPWTPPEDVFPDEHASDSTPPLDQNDDSQRLTRPHAEIVQPKRPRKLQIRATKPVMLESPELSATGYSSRADAQTPTHEYGVENMPAQNPHPFMADPITPIRTPWSSGLLPSKDIPQYPYTPESIRTTKSHEIRSLSPLPSMPWDTKDSCHSPMQDALLSCASNLESLIMSREPTDEQMEYLVSKFEEMAGFLTAPDSQSKQTDDHLFSEPEEPSEATGLGIIPQEPANDHVNADDLALGQSYILEVGKYIESVKCHVRDLTTRMDEVKQLNSIQLDIIGDLRRDLRNKTFQTNRTALVKHEDDELMQNPENVRKPPLPRNSFWSAVGEALDKVGELFHEW</sequence>
<protein>
    <submittedName>
        <fullName evidence="2">Uncharacterized protein</fullName>
    </submittedName>
</protein>
<dbReference type="Proteomes" id="UP000077069">
    <property type="component" value="Unassembled WGS sequence"/>
</dbReference>
<evidence type="ECO:0000313" key="2">
    <source>
        <dbReference type="EMBL" id="OAG05247.1"/>
    </source>
</evidence>
<feature type="compositionally biased region" description="Basic and acidic residues" evidence="1">
    <location>
        <begin position="38"/>
        <end position="47"/>
    </location>
</feature>
<dbReference type="EMBL" id="KV441553">
    <property type="protein sequence ID" value="OAG05247.1"/>
    <property type="molecule type" value="Genomic_DNA"/>
</dbReference>
<reference evidence="2 3" key="1">
    <citation type="submission" date="2016-05" db="EMBL/GenBank/DDBJ databases">
        <title>Comparative analysis of secretome profiles of manganese(II)-oxidizing ascomycete fungi.</title>
        <authorList>
            <consortium name="DOE Joint Genome Institute"/>
            <person name="Zeiner C.A."/>
            <person name="Purvine S.O."/>
            <person name="Zink E.M."/>
            <person name="Wu S."/>
            <person name="Pasa-Tolic L."/>
            <person name="Chaput D.L."/>
            <person name="Haridas S."/>
            <person name="Grigoriev I.V."/>
            <person name="Santelli C.M."/>
            <person name="Hansel C.M."/>
        </authorList>
    </citation>
    <scope>NUCLEOTIDE SEQUENCE [LARGE SCALE GENOMIC DNA]</scope>
    <source>
        <strain evidence="2 3">AP3s5-JAC2a</strain>
    </source>
</reference>
<feature type="region of interest" description="Disordered" evidence="1">
    <location>
        <begin position="207"/>
        <end position="228"/>
    </location>
</feature>
<dbReference type="InParanoid" id="A0A177CER3"/>
<dbReference type="OrthoDB" id="3799016at2759"/>
<keyword evidence="3" id="KW-1185">Reference proteome</keyword>
<dbReference type="RefSeq" id="XP_018035612.1">
    <property type="nucleotide sequence ID" value="XM_018183018.1"/>
</dbReference>
<gene>
    <name evidence="2" type="ORF">CC84DRAFT_1218612</name>
</gene>